<organism evidence="1 2">
    <name type="scientific">Nocardiopsis alba</name>
    <dbReference type="NCBI Taxonomy" id="53437"/>
    <lineage>
        <taxon>Bacteria</taxon>
        <taxon>Bacillati</taxon>
        <taxon>Actinomycetota</taxon>
        <taxon>Actinomycetes</taxon>
        <taxon>Streptosporangiales</taxon>
        <taxon>Nocardiopsidaceae</taxon>
        <taxon>Nocardiopsis</taxon>
    </lineage>
</organism>
<evidence type="ECO:0000313" key="1">
    <source>
        <dbReference type="EMBL" id="MYR30770.1"/>
    </source>
</evidence>
<protein>
    <submittedName>
        <fullName evidence="1">Uncharacterized protein</fullName>
    </submittedName>
</protein>
<evidence type="ECO:0000313" key="2">
    <source>
        <dbReference type="Proteomes" id="UP000467124"/>
    </source>
</evidence>
<proteinExistence type="predicted"/>
<sequence length="212" mass="22744">MTVHGTYSGAKSKGCRDECCKSVVRAYDQHRRRQIAYGRWNPWGDLEAVTAHVAFLVDLGWTHSGIGVAAGVGEHTMRKIRNHQLRKVRAQDADKILGVRLSQRAGFVPASGTVRRLRALAVEGHGLIPISAASGVSQSALGYLRSGARTWAQVPVADAVAGVYERLLAEGPSSPRARIVRADAIAAGWEPPAAWSRFTIDDPGANPMDTAA</sequence>
<gene>
    <name evidence="1" type="ORF">GTW20_00445</name>
</gene>
<dbReference type="Proteomes" id="UP000467124">
    <property type="component" value="Unassembled WGS sequence"/>
</dbReference>
<reference evidence="1 2" key="1">
    <citation type="journal article" date="2019" name="Nat. Commun.">
        <title>The antimicrobial potential of Streptomyces from insect microbiomes.</title>
        <authorList>
            <person name="Chevrette M.G."/>
            <person name="Carlson C.M."/>
            <person name="Ortega H.E."/>
            <person name="Thomas C."/>
            <person name="Ananiev G.E."/>
            <person name="Barns K.J."/>
            <person name="Book A.J."/>
            <person name="Cagnazzo J."/>
            <person name="Carlos C."/>
            <person name="Flanigan W."/>
            <person name="Grubbs K.J."/>
            <person name="Horn H.A."/>
            <person name="Hoffmann F.M."/>
            <person name="Klassen J.L."/>
            <person name="Knack J.J."/>
            <person name="Lewin G.R."/>
            <person name="McDonald B.R."/>
            <person name="Muller L."/>
            <person name="Melo W.G.P."/>
            <person name="Pinto-Tomas A.A."/>
            <person name="Schmitz A."/>
            <person name="Wendt-Pienkowski E."/>
            <person name="Wildman S."/>
            <person name="Zhao M."/>
            <person name="Zhang F."/>
            <person name="Bugni T.S."/>
            <person name="Andes D.R."/>
            <person name="Pupo M.T."/>
            <person name="Currie C.R."/>
        </authorList>
    </citation>
    <scope>NUCLEOTIDE SEQUENCE [LARGE SCALE GENOMIC DNA]</scope>
    <source>
        <strain evidence="1 2">SID5840</strain>
    </source>
</reference>
<dbReference type="AlphaFoldDB" id="A0A7K2ILB6"/>
<comment type="caution">
    <text evidence="1">The sequence shown here is derived from an EMBL/GenBank/DDBJ whole genome shotgun (WGS) entry which is preliminary data.</text>
</comment>
<name>A0A7K2ILB6_9ACTN</name>
<accession>A0A7K2ILB6</accession>
<dbReference type="RefSeq" id="WP_161109969.1">
    <property type="nucleotide sequence ID" value="NZ_JBHXVI010000018.1"/>
</dbReference>
<dbReference type="EMBL" id="WWHY01000001">
    <property type="protein sequence ID" value="MYR30770.1"/>
    <property type="molecule type" value="Genomic_DNA"/>
</dbReference>